<dbReference type="EMBL" id="JAPKNK010000001">
    <property type="protein sequence ID" value="MCX5568054.1"/>
    <property type="molecule type" value="Genomic_DNA"/>
</dbReference>
<dbReference type="PRINTS" id="PR00080">
    <property type="entry name" value="SDRFAMILY"/>
</dbReference>
<dbReference type="SUPFAM" id="SSF51735">
    <property type="entry name" value="NAD(P)-binding Rossmann-fold domains"/>
    <property type="match status" value="1"/>
</dbReference>
<dbReference type="GO" id="GO:0016616">
    <property type="term" value="F:oxidoreductase activity, acting on the CH-OH group of donors, NAD or NADP as acceptor"/>
    <property type="evidence" value="ECO:0007669"/>
    <property type="project" value="TreeGrafter"/>
</dbReference>
<reference evidence="2" key="1">
    <citation type="submission" date="2022-11" db="EMBL/GenBank/DDBJ databases">
        <title>Biodiversity and phylogenetic relationships of bacteria.</title>
        <authorList>
            <person name="Machado R.A.R."/>
            <person name="Bhat A."/>
            <person name="Loulou A."/>
            <person name="Kallel S."/>
        </authorList>
    </citation>
    <scope>NUCLEOTIDE SEQUENCE</scope>
    <source>
        <strain evidence="2">K-TC2</strain>
    </source>
</reference>
<gene>
    <name evidence="2" type="ORF">OSH07_02485</name>
</gene>
<proteinExistence type="inferred from homology"/>
<accession>A0A9X3IJ10</accession>
<evidence type="ECO:0000313" key="2">
    <source>
        <dbReference type="EMBL" id="MCX5568054.1"/>
    </source>
</evidence>
<dbReference type="Proteomes" id="UP001144805">
    <property type="component" value="Unassembled WGS sequence"/>
</dbReference>
<sequence>MSQETSRELSGKVIFVTGSGRGLGRTMAEKLASLGADVAIHDLEWTGPAKYGEAKDLGEVAEQIAKHGVRTVAVTGNIGDPAAVSKMKEEIEAKLGTVNVLVNCAGGDIGASGNKPKPNDALNISFEDITVLTNNNLIGTMLVCQAFVPPMVAAGSGSVINIASAAAHMGCSPEVVYSTLKAAVVHYTRCLAKELYEEGVRINAVSPGPTKSARFQATRVVDPAKMDSSGKSFNRYAEPSEIADAVAFLAGNGSKFINGQVIRVDGGLTLFPG</sequence>
<dbReference type="RefSeq" id="WP_266337017.1">
    <property type="nucleotide sequence ID" value="NZ_JAPKNK010000001.1"/>
</dbReference>
<evidence type="ECO:0000313" key="3">
    <source>
        <dbReference type="Proteomes" id="UP001144805"/>
    </source>
</evidence>
<dbReference type="CDD" id="cd05233">
    <property type="entry name" value="SDR_c"/>
    <property type="match status" value="1"/>
</dbReference>
<organism evidence="2 3">
    <name type="scientific">Kaistia nematophila</name>
    <dbReference type="NCBI Taxonomy" id="2994654"/>
    <lineage>
        <taxon>Bacteria</taxon>
        <taxon>Pseudomonadati</taxon>
        <taxon>Pseudomonadota</taxon>
        <taxon>Alphaproteobacteria</taxon>
        <taxon>Hyphomicrobiales</taxon>
        <taxon>Kaistiaceae</taxon>
        <taxon>Kaistia</taxon>
    </lineage>
</organism>
<dbReference type="AlphaFoldDB" id="A0A9X3IJ10"/>
<dbReference type="InterPro" id="IPR002347">
    <property type="entry name" value="SDR_fam"/>
</dbReference>
<name>A0A9X3IJ10_9HYPH</name>
<protein>
    <submittedName>
        <fullName evidence="2">SDR family oxidoreductase</fullName>
    </submittedName>
</protein>
<dbReference type="Gene3D" id="3.40.50.720">
    <property type="entry name" value="NAD(P)-binding Rossmann-like Domain"/>
    <property type="match status" value="1"/>
</dbReference>
<dbReference type="Pfam" id="PF13561">
    <property type="entry name" value="adh_short_C2"/>
    <property type="match status" value="1"/>
</dbReference>
<comment type="caution">
    <text evidence="2">The sequence shown here is derived from an EMBL/GenBank/DDBJ whole genome shotgun (WGS) entry which is preliminary data.</text>
</comment>
<keyword evidence="3" id="KW-1185">Reference proteome</keyword>
<dbReference type="PANTHER" id="PTHR42760">
    <property type="entry name" value="SHORT-CHAIN DEHYDROGENASES/REDUCTASES FAMILY MEMBER"/>
    <property type="match status" value="1"/>
</dbReference>
<evidence type="ECO:0000256" key="1">
    <source>
        <dbReference type="ARBA" id="ARBA00006484"/>
    </source>
</evidence>
<dbReference type="PRINTS" id="PR00081">
    <property type="entry name" value="GDHRDH"/>
</dbReference>
<comment type="similarity">
    <text evidence="1">Belongs to the short-chain dehydrogenases/reductases (SDR) family.</text>
</comment>
<dbReference type="InterPro" id="IPR036291">
    <property type="entry name" value="NAD(P)-bd_dom_sf"/>
</dbReference>
<dbReference type="FunFam" id="3.40.50.720:FF:000084">
    <property type="entry name" value="Short-chain dehydrogenase reductase"/>
    <property type="match status" value="1"/>
</dbReference>
<dbReference type="PANTHER" id="PTHR42760:SF78">
    <property type="entry name" value="3-OXOACYL-[ACYL-CARRIER-PROTEIN] REDUCTASE [NADH]"/>
    <property type="match status" value="1"/>
</dbReference>